<evidence type="ECO:0000256" key="3">
    <source>
        <dbReference type="ARBA" id="ARBA00010763"/>
    </source>
</evidence>
<dbReference type="Gene3D" id="3.90.105.10">
    <property type="entry name" value="Molybdopterin biosynthesis moea protein, domain 2"/>
    <property type="match status" value="1"/>
</dbReference>
<comment type="pathway">
    <text evidence="2 6">Cofactor biosynthesis; molybdopterin biosynthesis.</text>
</comment>
<gene>
    <name evidence="8" type="ORF">GWI72_08940</name>
</gene>
<comment type="function">
    <text evidence="1 6">Catalyzes the insertion of molybdate into adenylated molybdopterin with the concomitant release of AMP.</text>
</comment>
<evidence type="ECO:0000259" key="7">
    <source>
        <dbReference type="SMART" id="SM00852"/>
    </source>
</evidence>
<dbReference type="CDD" id="cd00887">
    <property type="entry name" value="MoeA"/>
    <property type="match status" value="1"/>
</dbReference>
<protein>
    <recommendedName>
        <fullName evidence="6">Molybdopterin molybdenumtransferase</fullName>
        <ecNumber evidence="6">2.10.1.1</ecNumber>
    </recommendedName>
</protein>
<dbReference type="EMBL" id="JAABLQ010000001">
    <property type="protein sequence ID" value="NBN78391.1"/>
    <property type="molecule type" value="Genomic_DNA"/>
</dbReference>
<comment type="similarity">
    <text evidence="3 6">Belongs to the MoeA family.</text>
</comment>
<dbReference type="Gene3D" id="2.170.190.11">
    <property type="entry name" value="Molybdopterin biosynthesis moea protein, domain 3"/>
    <property type="match status" value="1"/>
</dbReference>
<dbReference type="GO" id="GO:0046872">
    <property type="term" value="F:metal ion binding"/>
    <property type="evidence" value="ECO:0007669"/>
    <property type="project" value="UniProtKB-UniRule"/>
</dbReference>
<dbReference type="InterPro" id="IPR005111">
    <property type="entry name" value="MoeA_C_domain_IV"/>
</dbReference>
<evidence type="ECO:0000256" key="1">
    <source>
        <dbReference type="ARBA" id="ARBA00002901"/>
    </source>
</evidence>
<dbReference type="EC" id="2.10.1.1" evidence="6"/>
<dbReference type="InterPro" id="IPR005110">
    <property type="entry name" value="MoeA_linker/N"/>
</dbReference>
<sequence>MLKGAGARTVRFEPLAGGDDPFFNINTAGDLAEAANRLAPGVDDCLRPGPVRLTHEAALARLAARPLPLPPTTEVPLADALGRVLAGPVTAPRDVPAADTAAVDGYAFRHGDLDPAGGFFRLEARLAAGHPGQAALSPWAAARIFTGAVMPAGADTVAMQEDCASGIEDGVSVVRVPLSLRKGANRRRAGEDLTAGTRLLEPGDRLRPQDLAALASIGLDRIPVRARLRLGLLSTGDELLRPGLDQPRPGGLYDANHFLLAGLAAACPVTVTDLGICGDRRDALQLALGEAAAAHDLIVTSGGASHGEEDHLVAVLSALGQVEILDLAIKPGRRLVLGRIGDTDVIGLPGNPVAAMISFLLYARPLILRRAGATVTPPHRLMVAAGFSLPSRKTGRREFHRARLVPGPDGTLVADLYARSGSGLISSLRAADGLVELAEDVASVAPGAPVPFLSFAALGVPA</sequence>
<dbReference type="InterPro" id="IPR036688">
    <property type="entry name" value="MoeA_C_domain_IV_sf"/>
</dbReference>
<dbReference type="SUPFAM" id="SSF53218">
    <property type="entry name" value="Molybdenum cofactor biosynthesis proteins"/>
    <property type="match status" value="1"/>
</dbReference>
<evidence type="ECO:0000256" key="4">
    <source>
        <dbReference type="ARBA" id="ARBA00023150"/>
    </source>
</evidence>
<dbReference type="Pfam" id="PF03453">
    <property type="entry name" value="MoeA_N"/>
    <property type="match status" value="1"/>
</dbReference>
<dbReference type="SMART" id="SM00852">
    <property type="entry name" value="MoCF_biosynth"/>
    <property type="match status" value="1"/>
</dbReference>
<dbReference type="AlphaFoldDB" id="A0A7X5J9E1"/>
<dbReference type="InterPro" id="IPR036425">
    <property type="entry name" value="MoaB/Mog-like_dom_sf"/>
</dbReference>
<dbReference type="GO" id="GO:0005829">
    <property type="term" value="C:cytosol"/>
    <property type="evidence" value="ECO:0007669"/>
    <property type="project" value="TreeGrafter"/>
</dbReference>
<comment type="catalytic activity">
    <reaction evidence="5">
        <text>adenylyl-molybdopterin + molybdate = Mo-molybdopterin + AMP + H(+)</text>
        <dbReference type="Rhea" id="RHEA:35047"/>
        <dbReference type="ChEBI" id="CHEBI:15378"/>
        <dbReference type="ChEBI" id="CHEBI:36264"/>
        <dbReference type="ChEBI" id="CHEBI:62727"/>
        <dbReference type="ChEBI" id="CHEBI:71302"/>
        <dbReference type="ChEBI" id="CHEBI:456215"/>
        <dbReference type="EC" id="2.10.1.1"/>
    </reaction>
</comment>
<dbReference type="SUPFAM" id="SSF63882">
    <property type="entry name" value="MoeA N-terminal region -like"/>
    <property type="match status" value="1"/>
</dbReference>
<dbReference type="GO" id="GO:0061599">
    <property type="term" value="F:molybdopterin molybdotransferase activity"/>
    <property type="evidence" value="ECO:0007669"/>
    <property type="project" value="UniProtKB-UniRule"/>
</dbReference>
<comment type="cofactor">
    <cofactor evidence="6">
        <name>Mg(2+)</name>
        <dbReference type="ChEBI" id="CHEBI:18420"/>
    </cofactor>
</comment>
<dbReference type="NCBIfam" id="NF045515">
    <property type="entry name" value="Glp_gephyrin"/>
    <property type="match status" value="1"/>
</dbReference>
<dbReference type="PANTHER" id="PTHR10192">
    <property type="entry name" value="MOLYBDOPTERIN BIOSYNTHESIS PROTEIN"/>
    <property type="match status" value="1"/>
</dbReference>
<dbReference type="PANTHER" id="PTHR10192:SF5">
    <property type="entry name" value="GEPHYRIN"/>
    <property type="match status" value="1"/>
</dbReference>
<proteinExistence type="inferred from homology"/>
<comment type="caution">
    <text evidence="8">The sequence shown here is derived from an EMBL/GenBank/DDBJ whole genome shotgun (WGS) entry which is preliminary data.</text>
</comment>
<evidence type="ECO:0000313" key="8">
    <source>
        <dbReference type="EMBL" id="NBN78391.1"/>
    </source>
</evidence>
<feature type="domain" description="MoaB/Mog" evidence="7">
    <location>
        <begin position="231"/>
        <end position="369"/>
    </location>
</feature>
<dbReference type="Proteomes" id="UP000586722">
    <property type="component" value="Unassembled WGS sequence"/>
</dbReference>
<evidence type="ECO:0000256" key="5">
    <source>
        <dbReference type="ARBA" id="ARBA00047317"/>
    </source>
</evidence>
<dbReference type="InterPro" id="IPR036135">
    <property type="entry name" value="MoeA_linker/N_sf"/>
</dbReference>
<evidence type="ECO:0000313" key="9">
    <source>
        <dbReference type="Proteomes" id="UP000586722"/>
    </source>
</evidence>
<keyword evidence="6" id="KW-0479">Metal-binding</keyword>
<dbReference type="GO" id="GO:0006777">
    <property type="term" value="P:Mo-molybdopterin cofactor biosynthetic process"/>
    <property type="evidence" value="ECO:0007669"/>
    <property type="project" value="UniProtKB-UniRule"/>
</dbReference>
<keyword evidence="9" id="KW-1185">Reference proteome</keyword>
<dbReference type="InterPro" id="IPR001453">
    <property type="entry name" value="MoaB/Mog_dom"/>
</dbReference>
<organism evidence="8 9">
    <name type="scientific">Pannonibacter tanglangensis</name>
    <dbReference type="NCBI Taxonomy" id="2750084"/>
    <lineage>
        <taxon>Bacteria</taxon>
        <taxon>Pseudomonadati</taxon>
        <taxon>Pseudomonadota</taxon>
        <taxon>Alphaproteobacteria</taxon>
        <taxon>Hyphomicrobiales</taxon>
        <taxon>Stappiaceae</taxon>
        <taxon>Pannonibacter</taxon>
    </lineage>
</organism>
<dbReference type="Gene3D" id="3.40.980.10">
    <property type="entry name" value="MoaB/Mog-like domain"/>
    <property type="match status" value="1"/>
</dbReference>
<keyword evidence="4 6" id="KW-0501">Molybdenum cofactor biosynthesis</keyword>
<dbReference type="Pfam" id="PF00994">
    <property type="entry name" value="MoCF_biosynth"/>
    <property type="match status" value="1"/>
</dbReference>
<dbReference type="Gene3D" id="2.40.340.10">
    <property type="entry name" value="MoeA, C-terminal, domain IV"/>
    <property type="match status" value="1"/>
</dbReference>
<keyword evidence="6" id="KW-0808">Transferase</keyword>
<keyword evidence="6" id="KW-0500">Molybdenum</keyword>
<evidence type="ECO:0000256" key="6">
    <source>
        <dbReference type="RuleBase" id="RU365090"/>
    </source>
</evidence>
<evidence type="ECO:0000256" key="2">
    <source>
        <dbReference type="ARBA" id="ARBA00005046"/>
    </source>
</evidence>
<reference evidence="9" key="1">
    <citation type="submission" date="2020-01" db="EMBL/GenBank/DDBJ databases">
        <authorList>
            <person name="Fang Y."/>
            <person name="Sun R."/>
            <person name="Nie L."/>
            <person name="He J."/>
            <person name="Hao L."/>
            <person name="Wang L."/>
            <person name="Su S."/>
            <person name="Lv E."/>
            <person name="Zhang Z."/>
            <person name="Xie R."/>
            <person name="Liu H."/>
        </authorList>
    </citation>
    <scope>NUCLEOTIDE SEQUENCE [LARGE SCALE GENOMIC DNA]</scope>
    <source>
        <strain evidence="9">XCT-53</strain>
    </source>
</reference>
<dbReference type="UniPathway" id="UPA00344"/>
<dbReference type="SUPFAM" id="SSF63867">
    <property type="entry name" value="MoeA C-terminal domain-like"/>
    <property type="match status" value="1"/>
</dbReference>
<dbReference type="InterPro" id="IPR038987">
    <property type="entry name" value="MoeA-like"/>
</dbReference>
<accession>A0A7X5J9E1</accession>
<dbReference type="Pfam" id="PF03454">
    <property type="entry name" value="MoeA_C"/>
    <property type="match status" value="1"/>
</dbReference>
<keyword evidence="6" id="KW-0460">Magnesium</keyword>
<name>A0A7X5J9E1_9HYPH</name>